<sequence length="355" mass="40196">MYSLLCLLTRAELHTRSSMALYNTSELERNSTVTEEERESISVFPSMFLLVCFLIGVPGNGFVVWTILTKFFKRSLTLLLILNLAVTDLIVMSTVPFWMYSFLYGWVFGDVFCRVLKFLVYLTIYASIFLITLMSLHRFAVVIFPFASQKLWRPRAVHCALLMLWLAACLFGSPILIVSSKPKKEGICTDEMYYTDQQRITVNFVETLFGFVIPFTVMAVCYSCVLKRLRMLKSHKKMKTGKLIAAVVLSFFVCWLPYHVFNILISAALMLKTERPETAKTLLGVTKVATNIHGAVAFVSSCLNPILYAFAARSFRGGLRETNFAKLFAKIHEDSEEKSALEKSTGDSGLSTEKL</sequence>
<dbReference type="Proteomes" id="UP000827872">
    <property type="component" value="Linkage Group LG14"/>
</dbReference>
<evidence type="ECO:0000313" key="2">
    <source>
        <dbReference type="Proteomes" id="UP000827872"/>
    </source>
</evidence>
<organism evidence="1 2">
    <name type="scientific">Sphaerodactylus townsendi</name>
    <dbReference type="NCBI Taxonomy" id="933632"/>
    <lineage>
        <taxon>Eukaryota</taxon>
        <taxon>Metazoa</taxon>
        <taxon>Chordata</taxon>
        <taxon>Craniata</taxon>
        <taxon>Vertebrata</taxon>
        <taxon>Euteleostomi</taxon>
        <taxon>Lepidosauria</taxon>
        <taxon>Squamata</taxon>
        <taxon>Bifurcata</taxon>
        <taxon>Gekkota</taxon>
        <taxon>Sphaerodactylidae</taxon>
        <taxon>Sphaerodactylus</taxon>
    </lineage>
</organism>
<proteinExistence type="predicted"/>
<gene>
    <name evidence="1" type="ORF">K3G42_008840</name>
</gene>
<protein>
    <submittedName>
        <fullName evidence="1">Uncharacterized protein</fullName>
    </submittedName>
</protein>
<comment type="caution">
    <text evidence="1">The sequence shown here is derived from an EMBL/GenBank/DDBJ whole genome shotgun (WGS) entry which is preliminary data.</text>
</comment>
<name>A0ACB8EA65_9SAUR</name>
<evidence type="ECO:0000313" key="1">
    <source>
        <dbReference type="EMBL" id="KAH7989380.1"/>
    </source>
</evidence>
<keyword evidence="2" id="KW-1185">Reference proteome</keyword>
<reference evidence="1" key="1">
    <citation type="submission" date="2021-08" db="EMBL/GenBank/DDBJ databases">
        <title>The first chromosome-level gecko genome reveals the dynamic sex chromosomes of Neotropical dwarf geckos (Sphaerodactylidae: Sphaerodactylus).</title>
        <authorList>
            <person name="Pinto B.J."/>
            <person name="Keating S.E."/>
            <person name="Gamble T."/>
        </authorList>
    </citation>
    <scope>NUCLEOTIDE SEQUENCE</scope>
    <source>
        <strain evidence="1">TG3544</strain>
    </source>
</reference>
<dbReference type="EMBL" id="CM037627">
    <property type="protein sequence ID" value="KAH7989380.1"/>
    <property type="molecule type" value="Genomic_DNA"/>
</dbReference>
<accession>A0ACB8EA65</accession>